<evidence type="ECO:0008006" key="4">
    <source>
        <dbReference type="Google" id="ProtNLM"/>
    </source>
</evidence>
<accession>A0A368GL79</accession>
<keyword evidence="1" id="KW-0812">Transmembrane</keyword>
<reference evidence="2 3" key="1">
    <citation type="submission" date="2014-10" db="EMBL/GenBank/DDBJ databases">
        <title>Draft genome of the hookworm Ancylostoma caninum.</title>
        <authorList>
            <person name="Mitreva M."/>
        </authorList>
    </citation>
    <scope>NUCLEOTIDE SEQUENCE [LARGE SCALE GENOMIC DNA]</scope>
    <source>
        <strain evidence="2 3">Baltimore</strain>
    </source>
</reference>
<dbReference type="AlphaFoldDB" id="A0A368GL79"/>
<dbReference type="PANTHER" id="PTHR23028">
    <property type="entry name" value="ACETYLTRANSFERASE"/>
    <property type="match status" value="1"/>
</dbReference>
<dbReference type="Proteomes" id="UP000252519">
    <property type="component" value="Unassembled WGS sequence"/>
</dbReference>
<protein>
    <recommendedName>
        <fullName evidence="4">Acyltransferase 3 domain-containing protein</fullName>
    </recommendedName>
</protein>
<dbReference type="OrthoDB" id="5877422at2759"/>
<keyword evidence="1" id="KW-0472">Membrane</keyword>
<name>A0A368GL79_ANCCA</name>
<dbReference type="PANTHER" id="PTHR23028:SF53">
    <property type="entry name" value="ACYL_TRANSF_3 DOMAIN-CONTAINING PROTEIN"/>
    <property type="match status" value="1"/>
</dbReference>
<dbReference type="GO" id="GO:0016020">
    <property type="term" value="C:membrane"/>
    <property type="evidence" value="ECO:0007669"/>
    <property type="project" value="TreeGrafter"/>
</dbReference>
<comment type="caution">
    <text evidence="2">The sequence shown here is derived from an EMBL/GenBank/DDBJ whole genome shotgun (WGS) entry which is preliminary data.</text>
</comment>
<feature type="transmembrane region" description="Helical" evidence="1">
    <location>
        <begin position="88"/>
        <end position="107"/>
    </location>
</feature>
<dbReference type="EMBL" id="JOJR01000141">
    <property type="protein sequence ID" value="RCN44009.1"/>
    <property type="molecule type" value="Genomic_DNA"/>
</dbReference>
<evidence type="ECO:0000256" key="1">
    <source>
        <dbReference type="SAM" id="Phobius"/>
    </source>
</evidence>
<gene>
    <name evidence="2" type="ORF">ANCCAN_10036</name>
</gene>
<keyword evidence="1" id="KW-1133">Transmembrane helix</keyword>
<proteinExistence type="predicted"/>
<keyword evidence="3" id="KW-1185">Reference proteome</keyword>
<feature type="transmembrane region" description="Helical" evidence="1">
    <location>
        <begin position="33"/>
        <end position="53"/>
    </location>
</feature>
<sequence>MWITVYKEFAFGALLVAAFGLLPWEIVPLRLQTAIISTFLVVAGHFFMVQIICNEVMIYIGNISYPLYLAHWPIFVLMRYHQWHLPQAALFGLIISVIMAIIVYHYISAPLHEANVRKTVYALALTIFLMKCATPNIPEFGEDLLGSSRENHTMEIENLNFKDSVTEEELHRSMMFLLAPEQNHAEEFAAKRLTLPYGLISAMVNAISDKENEIHINFSSCLFVRVTMEYQIYSLLAMLSHATKQISSILLLRVSLANSTCSASKVR</sequence>
<dbReference type="GO" id="GO:0000271">
    <property type="term" value="P:polysaccharide biosynthetic process"/>
    <property type="evidence" value="ECO:0007669"/>
    <property type="project" value="TreeGrafter"/>
</dbReference>
<feature type="transmembrane region" description="Helical" evidence="1">
    <location>
        <begin position="65"/>
        <end position="82"/>
    </location>
</feature>
<evidence type="ECO:0000313" key="3">
    <source>
        <dbReference type="Proteomes" id="UP000252519"/>
    </source>
</evidence>
<dbReference type="InterPro" id="IPR050879">
    <property type="entry name" value="Acyltransferase_3"/>
</dbReference>
<organism evidence="2 3">
    <name type="scientific">Ancylostoma caninum</name>
    <name type="common">Dog hookworm</name>
    <dbReference type="NCBI Taxonomy" id="29170"/>
    <lineage>
        <taxon>Eukaryota</taxon>
        <taxon>Metazoa</taxon>
        <taxon>Ecdysozoa</taxon>
        <taxon>Nematoda</taxon>
        <taxon>Chromadorea</taxon>
        <taxon>Rhabditida</taxon>
        <taxon>Rhabditina</taxon>
        <taxon>Rhabditomorpha</taxon>
        <taxon>Strongyloidea</taxon>
        <taxon>Ancylostomatidae</taxon>
        <taxon>Ancylostomatinae</taxon>
        <taxon>Ancylostoma</taxon>
    </lineage>
</organism>
<evidence type="ECO:0000313" key="2">
    <source>
        <dbReference type="EMBL" id="RCN44009.1"/>
    </source>
</evidence>